<evidence type="ECO:0008006" key="3">
    <source>
        <dbReference type="Google" id="ProtNLM"/>
    </source>
</evidence>
<dbReference type="Proteomes" id="UP001596997">
    <property type="component" value="Unassembled WGS sequence"/>
</dbReference>
<comment type="caution">
    <text evidence="1">The sequence shown here is derived from an EMBL/GenBank/DDBJ whole genome shotgun (WGS) entry which is preliminary data.</text>
</comment>
<gene>
    <name evidence="1" type="ORF">ACFQ1O_09845</name>
</gene>
<reference evidence="2" key="1">
    <citation type="journal article" date="2019" name="Int. J. Syst. Evol. Microbiol.">
        <title>The Global Catalogue of Microorganisms (GCM) 10K type strain sequencing project: providing services to taxonomists for standard genome sequencing and annotation.</title>
        <authorList>
            <consortium name="The Broad Institute Genomics Platform"/>
            <consortium name="The Broad Institute Genome Sequencing Center for Infectious Disease"/>
            <person name="Wu L."/>
            <person name="Ma J."/>
        </authorList>
    </citation>
    <scope>NUCLEOTIDE SEQUENCE [LARGE SCALE GENOMIC DNA]</scope>
    <source>
        <strain evidence="2">CCUG 62114</strain>
    </source>
</reference>
<evidence type="ECO:0000313" key="1">
    <source>
        <dbReference type="EMBL" id="MFD0964306.1"/>
    </source>
</evidence>
<name>A0ABW3I352_9FLAO</name>
<sequence>MNIQDFTNILQQPQGINEAQTIQLKEILNQYPYFQAARAIHLGGLKNQDSYFYNQELKKTAAYTTDRSILFDYITSENFNQNNISKSLQEQQESIKNIEVVNPVEISSFESATAPYDKAVTEPDLFEEKIEENKIAVASEKLGIGKPLEFNPSETHSFQEWLQLAQVKPIERKEVKSEVNADVSDKKEASKFDLIDKFIATNPKISPVKKTVSLTNLAKENNFNSDELMTETLAKVYLEQKNYKKAKQAYRILSLKYPEKSSFFADRIREIKKLENQ</sequence>
<evidence type="ECO:0000313" key="2">
    <source>
        <dbReference type="Proteomes" id="UP001596997"/>
    </source>
</evidence>
<organism evidence="1 2">
    <name type="scientific">Pseudofulvibacter geojedonensis</name>
    <dbReference type="NCBI Taxonomy" id="1123758"/>
    <lineage>
        <taxon>Bacteria</taxon>
        <taxon>Pseudomonadati</taxon>
        <taxon>Bacteroidota</taxon>
        <taxon>Flavobacteriia</taxon>
        <taxon>Flavobacteriales</taxon>
        <taxon>Flavobacteriaceae</taxon>
        <taxon>Pseudofulvibacter</taxon>
    </lineage>
</organism>
<dbReference type="EMBL" id="JBHTJM010000009">
    <property type="protein sequence ID" value="MFD0964306.1"/>
    <property type="molecule type" value="Genomic_DNA"/>
</dbReference>
<keyword evidence="2" id="KW-1185">Reference proteome</keyword>
<proteinExistence type="predicted"/>
<protein>
    <recommendedName>
        <fullName evidence="3">Tetratricopeptide repeat protein</fullName>
    </recommendedName>
</protein>
<dbReference type="RefSeq" id="WP_377715855.1">
    <property type="nucleotide sequence ID" value="NZ_JBHTJM010000009.1"/>
</dbReference>
<accession>A0ABW3I352</accession>